<organism evidence="1 2">
    <name type="scientific">Catellatospora bangladeshensis</name>
    <dbReference type="NCBI Taxonomy" id="310355"/>
    <lineage>
        <taxon>Bacteria</taxon>
        <taxon>Bacillati</taxon>
        <taxon>Actinomycetota</taxon>
        <taxon>Actinomycetes</taxon>
        <taxon>Micromonosporales</taxon>
        <taxon>Micromonosporaceae</taxon>
        <taxon>Catellatospora</taxon>
    </lineage>
</organism>
<keyword evidence="2" id="KW-1185">Reference proteome</keyword>
<dbReference type="RefSeq" id="WP_203756485.1">
    <property type="nucleotide sequence ID" value="NZ_BONF01000055.1"/>
</dbReference>
<dbReference type="EMBL" id="BONF01000055">
    <property type="protein sequence ID" value="GIF85917.1"/>
    <property type="molecule type" value="Genomic_DNA"/>
</dbReference>
<evidence type="ECO:0000313" key="2">
    <source>
        <dbReference type="Proteomes" id="UP000601223"/>
    </source>
</evidence>
<gene>
    <name evidence="1" type="ORF">Cba03nite_72660</name>
</gene>
<protein>
    <submittedName>
        <fullName evidence="1">Uncharacterized protein</fullName>
    </submittedName>
</protein>
<proteinExistence type="predicted"/>
<dbReference type="AlphaFoldDB" id="A0A8J3NM96"/>
<reference evidence="1 2" key="1">
    <citation type="submission" date="2021-01" db="EMBL/GenBank/DDBJ databases">
        <title>Whole genome shotgun sequence of Catellatospora bangladeshensis NBRC 107357.</title>
        <authorList>
            <person name="Komaki H."/>
            <person name="Tamura T."/>
        </authorList>
    </citation>
    <scope>NUCLEOTIDE SEQUENCE [LARGE SCALE GENOMIC DNA]</scope>
    <source>
        <strain evidence="1 2">NBRC 107357</strain>
    </source>
</reference>
<dbReference type="Proteomes" id="UP000601223">
    <property type="component" value="Unassembled WGS sequence"/>
</dbReference>
<name>A0A8J3NM96_9ACTN</name>
<evidence type="ECO:0000313" key="1">
    <source>
        <dbReference type="EMBL" id="GIF85917.1"/>
    </source>
</evidence>
<comment type="caution">
    <text evidence="1">The sequence shown here is derived from an EMBL/GenBank/DDBJ whole genome shotgun (WGS) entry which is preliminary data.</text>
</comment>
<accession>A0A8J3NM96</accession>
<sequence length="888" mass="94161">MTSAYLLVRSRDLVVLAVRWDGCEVHPGTPVPTLVATAQAASVTLTFPPQAILEQATDLTGFFTPGKVHSDSRLAGVSELAFRIAPGNAVELTVAGLLAALADVTEQSVVELPWGLKLRPHPQAGPGMVSEHPAEPVAGPGPDTVGLWQARLRALQGSRTDARLKVTPLEFTQSSGMPARPLFQTVPLDGQRSFITMQSAESLPRVSRLELSALGGSLTAEATWTAGSWSHDMVLGRDHRVEVTNQGRFWPFGHRAVFQVFTNRAFLPVVSPTRHGTAAALQARHVLVILEPLRTGLRTRTFPFDEVEILGQSFLIDSVPPQDLSLPFIPRRGGAPLRIPVRCRSGGKDLHFSIPMIFVGLPSTEPGAAALSAWRPLATVGMAGVELDMLGAGGLPGDIHEVHSLTLDGKAQGAGFRPDLEKFAVVLPALRSLLPGAGHEAARTVTYAPELRAGQAVPKVPLRFDAPVLVNFTGNTDRSGALVAPRFDADGISRDLGPVASSVLPDQPNLGTALGEAFRGATLFGFPLASLIDTGTNPKPAPPTILQRRVGQAVSVQMRWADLKLVPHGPFRPKPGGPPPQLDLVVGAGPVPPGAPEPPNTCTLSNFTLALPPSSPLITLTFDRVRFTQRPGEPMKLELTGFGIEFGGELKLLQELQKRVMSVLGGHGPTVSVSSSEIVVGYQLRLPDAPAGMFVMRNIAVLAAVHVPFAQNPVRVVVGFASREQPFALTVSGFGGGGYVAVEIVGDTPSKLELSMEFGAMIALDFVVAQAEVHALGGVRFVHRADGSTALEAFIRIGGSVRLLGLVTVSVDLRVNLTFSDPPPRLTGRASLVIELDLTLYSETVTVDSGQFELIGGAAPAAPPDEALPAEDDAARQKAWENYWEAFA</sequence>